<gene>
    <name evidence="11" type="ORF">KGM_210350</name>
</gene>
<evidence type="ECO:0000256" key="9">
    <source>
        <dbReference type="ARBA" id="ARBA00047412"/>
    </source>
</evidence>
<protein>
    <recommendedName>
        <fullName evidence="8">alanine transaminase</fullName>
        <ecNumber evidence="8">2.6.1.2</ecNumber>
    </recommendedName>
</protein>
<evidence type="ECO:0000256" key="4">
    <source>
        <dbReference type="ARBA" id="ARBA00022679"/>
    </source>
</evidence>
<reference evidence="11 12" key="1">
    <citation type="journal article" date="2011" name="Cell">
        <title>The monarch butterfly genome yields insights into long-distance migration.</title>
        <authorList>
            <person name="Zhan S."/>
            <person name="Merlin C."/>
            <person name="Boore J.L."/>
            <person name="Reppert S.M."/>
        </authorList>
    </citation>
    <scope>NUCLEOTIDE SEQUENCE [LARGE SCALE GENOMIC DNA]</scope>
    <source>
        <strain evidence="11">F-2</strain>
    </source>
</reference>
<comment type="catalytic activity">
    <reaction evidence="9">
        <text>L-alanine + 2-oxoglutarate = pyruvate + L-glutamate</text>
        <dbReference type="Rhea" id="RHEA:19453"/>
        <dbReference type="ChEBI" id="CHEBI:15361"/>
        <dbReference type="ChEBI" id="CHEBI:16810"/>
        <dbReference type="ChEBI" id="CHEBI:29985"/>
        <dbReference type="ChEBI" id="CHEBI:57972"/>
        <dbReference type="EC" id="2.6.1.2"/>
    </reaction>
</comment>
<keyword evidence="3 11" id="KW-0032">Aminotransferase</keyword>
<organism evidence="11 12">
    <name type="scientific">Danaus plexippus plexippus</name>
    <dbReference type="NCBI Taxonomy" id="278856"/>
    <lineage>
        <taxon>Eukaryota</taxon>
        <taxon>Metazoa</taxon>
        <taxon>Ecdysozoa</taxon>
        <taxon>Arthropoda</taxon>
        <taxon>Hexapoda</taxon>
        <taxon>Insecta</taxon>
        <taxon>Pterygota</taxon>
        <taxon>Neoptera</taxon>
        <taxon>Endopterygota</taxon>
        <taxon>Lepidoptera</taxon>
        <taxon>Glossata</taxon>
        <taxon>Ditrysia</taxon>
        <taxon>Papilionoidea</taxon>
        <taxon>Nymphalidae</taxon>
        <taxon>Danainae</taxon>
        <taxon>Danaini</taxon>
        <taxon>Danaina</taxon>
        <taxon>Danaus</taxon>
        <taxon>Danaus</taxon>
    </lineage>
</organism>
<evidence type="ECO:0000256" key="1">
    <source>
        <dbReference type="ARBA" id="ARBA00001933"/>
    </source>
</evidence>
<dbReference type="GO" id="GO:0030170">
    <property type="term" value="F:pyridoxal phosphate binding"/>
    <property type="evidence" value="ECO:0007669"/>
    <property type="project" value="InterPro"/>
</dbReference>
<evidence type="ECO:0000256" key="3">
    <source>
        <dbReference type="ARBA" id="ARBA00022576"/>
    </source>
</evidence>
<dbReference type="Gene3D" id="3.40.640.10">
    <property type="entry name" value="Type I PLP-dependent aspartate aminotransferase-like (Major domain)"/>
    <property type="match status" value="1"/>
</dbReference>
<comment type="subunit">
    <text evidence="2">Homodimer.</text>
</comment>
<evidence type="ECO:0000259" key="10">
    <source>
        <dbReference type="Pfam" id="PF00155"/>
    </source>
</evidence>
<sequence>MASMTLKNINPNILKVEYAVQGPLVARAGEIEEELKRGVEKPFKSVIRANIGDAQAMGQVPITFIRQVLACISYPELIGEGNFPEDVKERAREILNSCSGGSIGSYSAPYGIDHIRRHVAEYIERRDALPANWQNVFLSAGASTAIKYCLQLFSNDTHGKKNGVLTPIPQYPLYSACYAKYGLTQVGYYLDETTNWSLSIEELERRLNEAEKRCNVRALVVINPGNPTGQVLSRNNMEDIIKFVYKHNLLLISDEVYQHNIYAEGIQFFSFRKVMMELGAPYSSIELASIMSASKGYMGECGLRGGWVELTNFHPDVQAQLYKFMSAMVSPNILGQAAIDCVAKPPLPGEPSYDLWLREKESVLASLRERAKMITDGLNAGQGFKCNIVQGAMYAFPTVILPPKAVAAAEDAKQPPDVFYAYRLLEETGICVVPGSGFGQAPGTHHIRMTILPKTDDLRTMIHSIKTFHQSFIERYT</sequence>
<dbReference type="PANTHER" id="PTHR11751">
    <property type="entry name" value="ALANINE AMINOTRANSFERASE"/>
    <property type="match status" value="1"/>
</dbReference>
<dbReference type="SUPFAM" id="SSF53383">
    <property type="entry name" value="PLP-dependent transferases"/>
    <property type="match status" value="1"/>
</dbReference>
<comment type="similarity">
    <text evidence="7">Belongs to the class-I pyridoxal-phosphate-dependent aminotransferase family. Alanine aminotransferase subfamily.</text>
</comment>
<dbReference type="UniPathway" id="UPA00528">
    <property type="reaction ID" value="UER00586"/>
</dbReference>
<dbReference type="EC" id="2.6.1.2" evidence="8"/>
<keyword evidence="12" id="KW-1185">Reference proteome</keyword>
<dbReference type="Proteomes" id="UP000007151">
    <property type="component" value="Unassembled WGS sequence"/>
</dbReference>
<dbReference type="PANTHER" id="PTHR11751:SF29">
    <property type="entry name" value="ALANINE TRANSAMINASE"/>
    <property type="match status" value="1"/>
</dbReference>
<evidence type="ECO:0000256" key="8">
    <source>
        <dbReference type="ARBA" id="ARBA00026106"/>
    </source>
</evidence>
<dbReference type="eggNOG" id="KOG0258">
    <property type="taxonomic scope" value="Eukaryota"/>
</dbReference>
<dbReference type="STRING" id="278856.A0A212FFQ9"/>
<evidence type="ECO:0000256" key="6">
    <source>
        <dbReference type="ARBA" id="ARBA00025708"/>
    </source>
</evidence>
<dbReference type="FunFam" id="1.10.287.1970:FF:000001">
    <property type="entry name" value="Alanine aminotransferase 2"/>
    <property type="match status" value="1"/>
</dbReference>
<dbReference type="InterPro" id="IPR015421">
    <property type="entry name" value="PyrdxlP-dep_Trfase_major"/>
</dbReference>
<proteinExistence type="inferred from homology"/>
<evidence type="ECO:0000313" key="12">
    <source>
        <dbReference type="Proteomes" id="UP000007151"/>
    </source>
</evidence>
<dbReference type="Gene3D" id="1.10.287.1970">
    <property type="match status" value="1"/>
</dbReference>
<dbReference type="GO" id="GO:0004021">
    <property type="term" value="F:L-alanine:2-oxoglutarate aminotransferase activity"/>
    <property type="evidence" value="ECO:0007669"/>
    <property type="project" value="UniProtKB-EC"/>
</dbReference>
<accession>A0A212FFQ9</accession>
<comment type="cofactor">
    <cofactor evidence="1">
        <name>pyridoxal 5'-phosphate</name>
        <dbReference type="ChEBI" id="CHEBI:597326"/>
    </cofactor>
</comment>
<keyword evidence="5" id="KW-0663">Pyridoxal phosphate</keyword>
<dbReference type="GO" id="GO:0042853">
    <property type="term" value="P:L-alanine catabolic process"/>
    <property type="evidence" value="ECO:0007669"/>
    <property type="project" value="UniProtKB-UniPathway"/>
</dbReference>
<evidence type="ECO:0000313" key="11">
    <source>
        <dbReference type="EMBL" id="OWR52566.1"/>
    </source>
</evidence>
<keyword evidence="4" id="KW-0808">Transferase</keyword>
<dbReference type="InterPro" id="IPR045088">
    <property type="entry name" value="ALAT1/2-like"/>
</dbReference>
<dbReference type="AlphaFoldDB" id="A0A212FFQ9"/>
<dbReference type="InterPro" id="IPR015422">
    <property type="entry name" value="PyrdxlP-dep_Trfase_small"/>
</dbReference>
<dbReference type="Gene3D" id="3.90.1150.10">
    <property type="entry name" value="Aspartate Aminotransferase, domain 1"/>
    <property type="match status" value="1"/>
</dbReference>
<dbReference type="Pfam" id="PF00155">
    <property type="entry name" value="Aminotran_1_2"/>
    <property type="match status" value="1"/>
</dbReference>
<evidence type="ECO:0000256" key="2">
    <source>
        <dbReference type="ARBA" id="ARBA00011738"/>
    </source>
</evidence>
<dbReference type="InterPro" id="IPR015424">
    <property type="entry name" value="PyrdxlP-dep_Trfase"/>
</dbReference>
<dbReference type="FunCoup" id="A0A212FFQ9">
    <property type="interactions" value="445"/>
</dbReference>
<dbReference type="EMBL" id="AGBW02008780">
    <property type="protein sequence ID" value="OWR52566.1"/>
    <property type="molecule type" value="Genomic_DNA"/>
</dbReference>
<dbReference type="InterPro" id="IPR004839">
    <property type="entry name" value="Aminotransferase_I/II_large"/>
</dbReference>
<name>A0A212FFQ9_DANPL</name>
<comment type="pathway">
    <text evidence="6">Amino-acid degradation; L-alanine degradation via transaminase pathway; pyruvate from L-alanine: step 1/1.</text>
</comment>
<comment type="caution">
    <text evidence="11">The sequence shown here is derived from an EMBL/GenBank/DDBJ whole genome shotgun (WGS) entry which is preliminary data.</text>
</comment>
<dbReference type="FunFam" id="3.90.1150.10:FF:000010">
    <property type="entry name" value="Alanine aminotransferase 2"/>
    <property type="match status" value="1"/>
</dbReference>
<feature type="domain" description="Aminotransferase class I/classII large" evidence="10">
    <location>
        <begin position="83"/>
        <end position="463"/>
    </location>
</feature>
<dbReference type="KEGG" id="dpl:KGM_210350"/>
<evidence type="ECO:0000256" key="5">
    <source>
        <dbReference type="ARBA" id="ARBA00022898"/>
    </source>
</evidence>
<evidence type="ECO:0000256" key="7">
    <source>
        <dbReference type="ARBA" id="ARBA00025785"/>
    </source>
</evidence>
<dbReference type="FunFam" id="3.40.640.10:FF:000012">
    <property type="entry name" value="alanine aminotransferase 2"/>
    <property type="match status" value="1"/>
</dbReference>
<dbReference type="CDD" id="cd00609">
    <property type="entry name" value="AAT_like"/>
    <property type="match status" value="1"/>
</dbReference>